<evidence type="ECO:0000256" key="1">
    <source>
        <dbReference type="SAM" id="SignalP"/>
    </source>
</evidence>
<organism evidence="2 3">
    <name type="scientific">Paludibacter jiangxiensis</name>
    <dbReference type="NCBI Taxonomy" id="681398"/>
    <lineage>
        <taxon>Bacteria</taxon>
        <taxon>Pseudomonadati</taxon>
        <taxon>Bacteroidota</taxon>
        <taxon>Bacteroidia</taxon>
        <taxon>Bacteroidales</taxon>
        <taxon>Paludibacteraceae</taxon>
        <taxon>Paludibacter</taxon>
    </lineage>
</organism>
<keyword evidence="3" id="KW-1185">Reference proteome</keyword>
<name>A0A170ZEG7_9BACT</name>
<evidence type="ECO:0000313" key="3">
    <source>
        <dbReference type="Proteomes" id="UP000076586"/>
    </source>
</evidence>
<keyword evidence="1" id="KW-0732">Signal</keyword>
<reference evidence="3" key="1">
    <citation type="submission" date="2016-04" db="EMBL/GenBank/DDBJ databases">
        <title>Draft genome sequence of Paludibacter jiangxiensis strain NM7.</title>
        <authorList>
            <person name="Qiu Y."/>
            <person name="Matsuura N."/>
            <person name="Ohashi A."/>
            <person name="Tourlousse M.D."/>
            <person name="Sekiguchi Y."/>
        </authorList>
    </citation>
    <scope>NUCLEOTIDE SEQUENCE [LARGE SCALE GENOMIC DNA]</scope>
    <source>
        <strain evidence="3">NM7</strain>
    </source>
</reference>
<proteinExistence type="predicted"/>
<dbReference type="STRING" id="681398.PJIAN_2150"/>
<dbReference type="Pfam" id="PF14121">
    <property type="entry name" value="Porin_10"/>
    <property type="match status" value="1"/>
</dbReference>
<feature type="signal peptide" evidence="1">
    <location>
        <begin position="1"/>
        <end position="22"/>
    </location>
</feature>
<dbReference type="AlphaFoldDB" id="A0A170ZEG7"/>
<dbReference type="Proteomes" id="UP000076586">
    <property type="component" value="Unassembled WGS sequence"/>
</dbReference>
<comment type="caution">
    <text evidence="2">The sequence shown here is derived from an EMBL/GenBank/DDBJ whole genome shotgun (WGS) entry which is preliminary data.</text>
</comment>
<protein>
    <submittedName>
        <fullName evidence="2">Putative porin</fullName>
    </submittedName>
</protein>
<dbReference type="EMBL" id="BDCR01000002">
    <property type="protein sequence ID" value="GAT62591.1"/>
    <property type="molecule type" value="Genomic_DNA"/>
</dbReference>
<reference evidence="3" key="2">
    <citation type="journal article" date="2017" name="Genome Announc.">
        <title>Draft genome sequence of Paludibacter jiangxiensis NM7(T), a propionate-producing fermentative bacterium.</title>
        <authorList>
            <person name="Qiu Y.-L."/>
            <person name="Tourlousse D.M."/>
            <person name="Matsuura N."/>
            <person name="Ohashi A."/>
            <person name="Sekiguchi Y."/>
        </authorList>
    </citation>
    <scope>NUCLEOTIDE SEQUENCE [LARGE SCALE GENOMIC DNA]</scope>
    <source>
        <strain evidence="3">NM7</strain>
    </source>
</reference>
<accession>A0A170ZEG7</accession>
<evidence type="ECO:0000313" key="2">
    <source>
        <dbReference type="EMBL" id="GAT62591.1"/>
    </source>
</evidence>
<feature type="chain" id="PRO_5007905023" evidence="1">
    <location>
        <begin position="23"/>
        <end position="653"/>
    </location>
</feature>
<gene>
    <name evidence="2" type="ORF">PJIAN_2150</name>
</gene>
<sequence>MRYIFFLLIFCCASVCSLSAQSSRMRPQSGSSSSKGEVDNSKANYVSPHVVAKKIEERFGVADSVTVDTIPRNFPDKNLLDSYSIANAYNGNMGSPVQSKIFFDRTQKTNFLFSTPYDPYVYTASDLSFYNTKTPYSNLTYLSSFPGEQSEERTKIFLSMNTNKKLNITGLFDYLYNRGRYMNQSNKGLIASLYGSYSGKHYSAYGAFLYQNFSNYENGGLANTDYVTNPSAYSQYTSITMPVNLTGVQAGYRTMSFFYNHKYSLGFNKVIVVKKDSTREEFIPVTSFIHTLKVQRDVKRFHEASVDTTFFANTNFSKTAHSDTVAYLSVRNTFAVQMDEKFNRLLKFGLTAFIENEVNRYMQLDQYDKIAYKWEQNTRVGGILAKNEGRIYRYNLQGNIVIVGPKIGDFELSGRVGGYFTLWKDSVALKAMARIRNTSASYFWEHYYSNHFIWNNNFDKELQTYIGGSIELPKRHLKLGLQVANNTNYLYFNENAMPTQASGSVQIVALDASLDLFFGKHFALENKGVYQVSSNQNVIPLPALALYNNLYYQTKLFNVLRVQLGVSSHFHTSYYAPAYMPATGQFYVQSKTKIGNYPLASAYANFHLKKTRFFLEYYHVNQSFMPNQNYFSMPNYPMNPTTMKMGISWNFYD</sequence>
<dbReference type="InterPro" id="IPR025631">
    <property type="entry name" value="Porin_10"/>
</dbReference>